<evidence type="ECO:0000256" key="1">
    <source>
        <dbReference type="ARBA" id="ARBA00006547"/>
    </source>
</evidence>
<dbReference type="PANTHER" id="PTHR11786">
    <property type="entry name" value="N-HYDROXYARYLAMINE O-ACETYLTRANSFERASE"/>
    <property type="match status" value="1"/>
</dbReference>
<dbReference type="Proteomes" id="UP000275385">
    <property type="component" value="Unassembled WGS sequence"/>
</dbReference>
<keyword evidence="2 3" id="KW-0808">Transferase</keyword>
<dbReference type="AlphaFoldDB" id="A0A420YMX7"/>
<sequence length="304" mass="34357">MYDNERLRKYFERIDLPIEGEILHHFLNNPTIGGLETLQTFHLASVPFESVSLHYSQTRLLSLDQDDLYEKIVVKQRGGYCMEVNAFFRNVLLGLGYTLISAGARVNGPGGYNGLTHMVNIVTLNGKRHLVDVAFGSNSPLRPIPLESGIVFDGVGQQKGKLEYRAIAQHSDKDQRIWVYSTQETRSVPWKEQYCFMDIEFFPSDFEVMNLSTMTSPRSIFVKTVVASIVLLAAEGEPCGKATLNHDYLRIRWNGEDKVTKLETEEERVAALERHFGIRLSTKEKAAIRGLPSELKRNAAGADF</sequence>
<dbReference type="InterPro" id="IPR053710">
    <property type="entry name" value="Arylamine_NAT_domain_sf"/>
</dbReference>
<name>A0A420YMX7_9PEZI</name>
<gene>
    <name evidence="3" type="primary">NAT1</name>
    <name evidence="3" type="ORF">DL546_008584</name>
</gene>
<dbReference type="EMBL" id="QVQW01000002">
    <property type="protein sequence ID" value="RKU49165.1"/>
    <property type="molecule type" value="Genomic_DNA"/>
</dbReference>
<dbReference type="InterPro" id="IPR001447">
    <property type="entry name" value="Arylamine_N-AcTrfase"/>
</dbReference>
<keyword evidence="2" id="KW-0012">Acyltransferase</keyword>
<proteinExistence type="inferred from homology"/>
<dbReference type="Pfam" id="PF00797">
    <property type="entry name" value="Acetyltransf_2"/>
    <property type="match status" value="1"/>
</dbReference>
<reference evidence="3 4" key="1">
    <citation type="submission" date="2018-08" db="EMBL/GenBank/DDBJ databases">
        <title>Draft genome of the lignicolous fungus Coniochaeta pulveracea.</title>
        <authorList>
            <person name="Borstlap C.J."/>
            <person name="De Witt R.N."/>
            <person name="Botha A."/>
            <person name="Volschenk H."/>
        </authorList>
    </citation>
    <scope>NUCLEOTIDE SEQUENCE [LARGE SCALE GENOMIC DNA]</scope>
    <source>
        <strain evidence="3 4">CAB683</strain>
    </source>
</reference>
<accession>A0A420YMX7</accession>
<evidence type="ECO:0000313" key="4">
    <source>
        <dbReference type="Proteomes" id="UP000275385"/>
    </source>
</evidence>
<dbReference type="GO" id="GO:0016407">
    <property type="term" value="F:acetyltransferase activity"/>
    <property type="evidence" value="ECO:0007669"/>
    <property type="project" value="InterPro"/>
</dbReference>
<organism evidence="3 4">
    <name type="scientific">Coniochaeta pulveracea</name>
    <dbReference type="NCBI Taxonomy" id="177199"/>
    <lineage>
        <taxon>Eukaryota</taxon>
        <taxon>Fungi</taxon>
        <taxon>Dikarya</taxon>
        <taxon>Ascomycota</taxon>
        <taxon>Pezizomycotina</taxon>
        <taxon>Sordariomycetes</taxon>
        <taxon>Sordariomycetidae</taxon>
        <taxon>Coniochaetales</taxon>
        <taxon>Coniochaetaceae</taxon>
        <taxon>Coniochaeta</taxon>
    </lineage>
</organism>
<keyword evidence="4" id="KW-1185">Reference proteome</keyword>
<dbReference type="PRINTS" id="PR01543">
    <property type="entry name" value="ANATRNSFRASE"/>
</dbReference>
<comment type="caution">
    <text evidence="3">The sequence shown here is derived from an EMBL/GenBank/DDBJ whole genome shotgun (WGS) entry which is preliminary data.</text>
</comment>
<dbReference type="OrthoDB" id="10260017at2759"/>
<comment type="similarity">
    <text evidence="1 2">Belongs to the arylamine N-acetyltransferase family.</text>
</comment>
<evidence type="ECO:0000256" key="2">
    <source>
        <dbReference type="RuleBase" id="RU003452"/>
    </source>
</evidence>
<protein>
    <submittedName>
        <fullName evidence="3">N-terminal acetyltransferase</fullName>
    </submittedName>
</protein>
<dbReference type="PANTHER" id="PTHR11786:SF0">
    <property type="entry name" value="ARYLAMINE N-ACETYLTRANSFERASE 4-RELATED"/>
    <property type="match status" value="1"/>
</dbReference>
<dbReference type="Gene3D" id="3.30.2140.20">
    <property type="match status" value="1"/>
</dbReference>
<evidence type="ECO:0000313" key="3">
    <source>
        <dbReference type="EMBL" id="RKU49165.1"/>
    </source>
</evidence>
<dbReference type="SUPFAM" id="SSF54001">
    <property type="entry name" value="Cysteine proteinases"/>
    <property type="match status" value="1"/>
</dbReference>
<dbReference type="InterPro" id="IPR038765">
    <property type="entry name" value="Papain-like_cys_pep_sf"/>
</dbReference>
<dbReference type="STRING" id="177199.A0A420YMX7"/>